<evidence type="ECO:0000256" key="4">
    <source>
        <dbReference type="ARBA" id="ARBA00022475"/>
    </source>
</evidence>
<feature type="transmembrane region" description="Helical" evidence="9">
    <location>
        <begin position="198"/>
        <end position="219"/>
    </location>
</feature>
<evidence type="ECO:0000313" key="11">
    <source>
        <dbReference type="Proteomes" id="UP000017559"/>
    </source>
</evidence>
<dbReference type="OrthoDB" id="1099at2759"/>
<dbReference type="EMBL" id="AWSO01000026">
    <property type="protein sequence ID" value="ESK97398.1"/>
    <property type="molecule type" value="Genomic_DNA"/>
</dbReference>
<sequence length="434" mass="47991">MASQDPCPSIAYVYDDDAERRFAVTMGTGSISLLFYAFPYGHDSEATNIMSLVFFFLNLALFTLFTVISIARYVIFPGVWSTMLSHPVQSLYTGTFPMGATTLFNIAVNLINQRYHFGGKGFLYTIWVVWWLDVAISIICCWGMLHVMQTTHNHSLERMTAAWLLPVVTLIVASSSGGVLAPALHAHNPSYALLTETFSMFMVTIGLALALMLLTVYLMRLIIHGLPPGATIISVFLPLGPTGQAGYSILLGGQYFKSVLPLGYGSSEVLNSRTAGENVNVICVCVAFVLWSLASMWFIFALMGVQHVLRRSRIPFKVPFWGLIFPNGVYANLTISLGNTFDSPFFHIWGSIYAGMTLLLWTLVAIRTVIMVYTTEIFEAPCLEDVDLGRITPVNGNAAPVAPFPRSLKERATPTRWDGRDASTSRSRETFPNL</sequence>
<evidence type="ECO:0000313" key="10">
    <source>
        <dbReference type="EMBL" id="ESK97398.1"/>
    </source>
</evidence>
<dbReference type="AlphaFoldDB" id="V2XDX8"/>
<comment type="similarity">
    <text evidence="2">Belongs to the tellurite-resistance/dicarboxylate transporter (TDT) family.</text>
</comment>
<feature type="transmembrane region" description="Helical" evidence="9">
    <location>
        <begin position="165"/>
        <end position="186"/>
    </location>
</feature>
<evidence type="ECO:0000256" key="6">
    <source>
        <dbReference type="ARBA" id="ARBA00022989"/>
    </source>
</evidence>
<feature type="transmembrane region" description="Helical" evidence="9">
    <location>
        <begin position="123"/>
        <end position="145"/>
    </location>
</feature>
<dbReference type="GO" id="GO:0000319">
    <property type="term" value="F:sulfite transmembrane transporter activity"/>
    <property type="evidence" value="ECO:0007669"/>
    <property type="project" value="TreeGrafter"/>
</dbReference>
<reference evidence="10 11" key="1">
    <citation type="journal article" date="2014" name="BMC Genomics">
        <title>Genome and secretome analysis of the hemibiotrophic fungal pathogen, Moniliophthora roreri, which causes frosty pod rot disease of cacao: mechanisms of the biotrophic and necrotrophic phases.</title>
        <authorList>
            <person name="Meinhardt L.W."/>
            <person name="Costa G.G.L."/>
            <person name="Thomazella D.P.T."/>
            <person name="Teixeira P.J.P.L."/>
            <person name="Carazzolle M.F."/>
            <person name="Schuster S.C."/>
            <person name="Carlson J.E."/>
            <person name="Guiltinan M.J."/>
            <person name="Mieczkowski P."/>
            <person name="Farmer A."/>
            <person name="Ramaraj T."/>
            <person name="Crozier J."/>
            <person name="Davis R.E."/>
            <person name="Shao J."/>
            <person name="Melnick R.L."/>
            <person name="Pereira G.A.G."/>
            <person name="Bailey B.A."/>
        </authorList>
    </citation>
    <scope>NUCLEOTIDE SEQUENCE [LARGE SCALE GENOMIC DNA]</scope>
    <source>
        <strain evidence="10 11">MCA 2997</strain>
    </source>
</reference>
<proteinExistence type="inferred from homology"/>
<comment type="caution">
    <text evidence="10">The sequence shown here is derived from an EMBL/GenBank/DDBJ whole genome shotgun (WGS) entry which is preliminary data.</text>
</comment>
<evidence type="ECO:0000256" key="1">
    <source>
        <dbReference type="ARBA" id="ARBA00004651"/>
    </source>
</evidence>
<evidence type="ECO:0000256" key="8">
    <source>
        <dbReference type="SAM" id="MobiDB-lite"/>
    </source>
</evidence>
<evidence type="ECO:0000256" key="3">
    <source>
        <dbReference type="ARBA" id="ARBA00022448"/>
    </source>
</evidence>
<dbReference type="PANTHER" id="PTHR31686">
    <property type="match status" value="1"/>
</dbReference>
<evidence type="ECO:0000256" key="7">
    <source>
        <dbReference type="ARBA" id="ARBA00023136"/>
    </source>
</evidence>
<keyword evidence="11" id="KW-1185">Reference proteome</keyword>
<feature type="transmembrane region" description="Helical" evidence="9">
    <location>
        <begin position="52"/>
        <end position="71"/>
    </location>
</feature>
<dbReference type="Pfam" id="PF03595">
    <property type="entry name" value="SLAC1"/>
    <property type="match status" value="1"/>
</dbReference>
<evidence type="ECO:0000256" key="2">
    <source>
        <dbReference type="ARBA" id="ARBA00008566"/>
    </source>
</evidence>
<dbReference type="HOGENOM" id="CLU_030057_6_0_1"/>
<protein>
    <submittedName>
        <fullName evidence="10">C4-dicarboxylate transporter malic acid transport</fullName>
    </submittedName>
</protein>
<dbReference type="GO" id="GO:0005886">
    <property type="term" value="C:plasma membrane"/>
    <property type="evidence" value="ECO:0007669"/>
    <property type="project" value="UniProtKB-SubCell"/>
</dbReference>
<dbReference type="InterPro" id="IPR038665">
    <property type="entry name" value="Voltage-dep_anion_channel_sf"/>
</dbReference>
<dbReference type="InterPro" id="IPR051629">
    <property type="entry name" value="Sulfite_efflux_TDT"/>
</dbReference>
<feature type="transmembrane region" description="Helical" evidence="9">
    <location>
        <begin position="279"/>
        <end position="302"/>
    </location>
</feature>
<comment type="subcellular location">
    <subcellularLocation>
        <location evidence="1">Cell membrane</location>
        <topology evidence="1">Multi-pass membrane protein</topology>
    </subcellularLocation>
</comment>
<dbReference type="KEGG" id="mrr:Moror_17709"/>
<dbReference type="STRING" id="1381753.V2XDX8"/>
<evidence type="ECO:0000256" key="9">
    <source>
        <dbReference type="SAM" id="Phobius"/>
    </source>
</evidence>
<name>V2XDX8_MONRO</name>
<organism evidence="10 11">
    <name type="scientific">Moniliophthora roreri (strain MCA 2997)</name>
    <name type="common">Cocoa frosty pod rot fungus</name>
    <name type="synonym">Crinipellis roreri</name>
    <dbReference type="NCBI Taxonomy" id="1381753"/>
    <lineage>
        <taxon>Eukaryota</taxon>
        <taxon>Fungi</taxon>
        <taxon>Dikarya</taxon>
        <taxon>Basidiomycota</taxon>
        <taxon>Agaricomycotina</taxon>
        <taxon>Agaricomycetes</taxon>
        <taxon>Agaricomycetidae</taxon>
        <taxon>Agaricales</taxon>
        <taxon>Marasmiineae</taxon>
        <taxon>Marasmiaceae</taxon>
        <taxon>Moniliophthora</taxon>
    </lineage>
</organism>
<dbReference type="InterPro" id="IPR004695">
    <property type="entry name" value="SLAC1/Mae1/Ssu1/TehA"/>
</dbReference>
<dbReference type="CDD" id="cd09318">
    <property type="entry name" value="TDT_SSU1"/>
    <property type="match status" value="1"/>
</dbReference>
<keyword evidence="7 9" id="KW-0472">Membrane</keyword>
<dbReference type="PANTHER" id="PTHR31686:SF3">
    <property type="entry name" value="ACID TRANSPORT PROTEIN, PUTATIVE (AFU_ORTHOLOGUE AFUA_4G09410)-RELATED"/>
    <property type="match status" value="1"/>
</dbReference>
<keyword evidence="6 9" id="KW-1133">Transmembrane helix</keyword>
<feature type="transmembrane region" description="Helical" evidence="9">
    <location>
        <begin position="22"/>
        <end position="40"/>
    </location>
</feature>
<evidence type="ECO:0000256" key="5">
    <source>
        <dbReference type="ARBA" id="ARBA00022692"/>
    </source>
</evidence>
<accession>V2XDX8</accession>
<feature type="region of interest" description="Disordered" evidence="8">
    <location>
        <begin position="412"/>
        <end position="434"/>
    </location>
</feature>
<feature type="transmembrane region" description="Helical" evidence="9">
    <location>
        <begin position="91"/>
        <end position="111"/>
    </location>
</feature>
<keyword evidence="4" id="KW-1003">Cell membrane</keyword>
<dbReference type="Gene3D" id="1.50.10.150">
    <property type="entry name" value="Voltage-dependent anion channel"/>
    <property type="match status" value="1"/>
</dbReference>
<keyword evidence="5 9" id="KW-0812">Transmembrane</keyword>
<gene>
    <name evidence="10" type="ORF">Moror_17709</name>
</gene>
<dbReference type="Proteomes" id="UP000017559">
    <property type="component" value="Unassembled WGS sequence"/>
</dbReference>
<keyword evidence="3" id="KW-0813">Transport</keyword>
<feature type="transmembrane region" description="Helical" evidence="9">
    <location>
        <begin position="345"/>
        <end position="366"/>
    </location>
</feature>